<gene>
    <name evidence="3" type="ORF">FSC09_06735</name>
    <name evidence="4" type="ORF">G0027_15300</name>
    <name evidence="2" type="ORF">MSG88_08530</name>
</gene>
<organism evidence="4 6">
    <name type="scientific">Acinetobacter indicus</name>
    <dbReference type="NCBI Taxonomy" id="756892"/>
    <lineage>
        <taxon>Bacteria</taxon>
        <taxon>Pseudomonadati</taxon>
        <taxon>Pseudomonadota</taxon>
        <taxon>Gammaproteobacteria</taxon>
        <taxon>Moraxellales</taxon>
        <taxon>Moraxellaceae</taxon>
        <taxon>Acinetobacter</taxon>
    </lineage>
</organism>
<evidence type="ECO:0000313" key="2">
    <source>
        <dbReference type="EMBL" id="MDV4315804.1"/>
    </source>
</evidence>
<evidence type="ECO:0000313" key="4">
    <source>
        <dbReference type="EMBL" id="QOW44093.1"/>
    </source>
</evidence>
<evidence type="ECO:0000313" key="3">
    <source>
        <dbReference type="EMBL" id="QIC70124.1"/>
    </source>
</evidence>
<feature type="transmembrane region" description="Helical" evidence="1">
    <location>
        <begin position="45"/>
        <end position="66"/>
    </location>
</feature>
<dbReference type="GeneID" id="69466011"/>
<dbReference type="RefSeq" id="WP_045795396.1">
    <property type="nucleotide sequence ID" value="NZ_CP024620.2"/>
</dbReference>
<evidence type="ECO:0000313" key="6">
    <source>
        <dbReference type="Proteomes" id="UP000593812"/>
    </source>
</evidence>
<protein>
    <submittedName>
        <fullName evidence="4">Uncharacterized protein</fullName>
    </submittedName>
</protein>
<accession>A0A0F3LNA7</accession>
<feature type="transmembrane region" description="Helical" evidence="1">
    <location>
        <begin position="86"/>
        <end position="108"/>
    </location>
</feature>
<keyword evidence="1" id="KW-0472">Membrane</keyword>
<reference evidence="3 5" key="1">
    <citation type="submission" date="2019-09" db="EMBL/GenBank/DDBJ databases">
        <title>Non-baumannii Acinetobacter spp. carrying blaNDM-1 isolated in China.</title>
        <authorList>
            <person name="Cui C."/>
            <person name="Chen C."/>
            <person name="Sun J."/>
            <person name="Liu Y."/>
        </authorList>
    </citation>
    <scope>NUCLEOTIDE SEQUENCE [LARGE SCALE GENOMIC DNA]</scope>
    <source>
        <strain evidence="3 5">B18</strain>
    </source>
</reference>
<dbReference type="Proteomes" id="UP000503440">
    <property type="component" value="Chromosome"/>
</dbReference>
<dbReference type="AlphaFoldDB" id="A0A0F3LNA7"/>
<sequence length="127" mass="13832">MENLMTFLESIPENTIAVTVYLLGSLIILWCWYEIAKRLPHPLGGVSWIVVFAILLTPTISEGHNAGIAPATFGLLFGVLTKEMPLVWSNLSAILVVIGLGLVVGYFWSKYSQRKAGLAAKNNSTAL</sequence>
<proteinExistence type="predicted"/>
<dbReference type="EMBL" id="CP048654">
    <property type="protein sequence ID" value="QOW44093.1"/>
    <property type="molecule type" value="Genomic_DNA"/>
</dbReference>
<evidence type="ECO:0000256" key="1">
    <source>
        <dbReference type="SAM" id="Phobius"/>
    </source>
</evidence>
<dbReference type="KEGG" id="aid:CTZ23_06600"/>
<keyword evidence="1" id="KW-1133">Transmembrane helix</keyword>
<keyword evidence="1" id="KW-0812">Transmembrane</keyword>
<evidence type="ECO:0000313" key="5">
    <source>
        <dbReference type="Proteomes" id="UP000503440"/>
    </source>
</evidence>
<dbReference type="EMBL" id="CP044455">
    <property type="protein sequence ID" value="QIC70124.1"/>
    <property type="molecule type" value="Genomic_DNA"/>
</dbReference>
<reference evidence="4 6" key="2">
    <citation type="submission" date="2020-02" db="EMBL/GenBank/DDBJ databases">
        <title>Tigecycline-resistant Acinetobacter species from pigs and migratory birds.</title>
        <authorList>
            <person name="Chen C."/>
            <person name="Sun J."/>
            <person name="Liao X.-P."/>
            <person name="Liu Y.-H."/>
        </authorList>
    </citation>
    <scope>NUCLEOTIDE SEQUENCE [LARGE SCALE GENOMIC DNA]</scope>
    <source>
        <strain evidence="4 6">C15_T</strain>
    </source>
</reference>
<dbReference type="Proteomes" id="UP001284654">
    <property type="component" value="Unassembled WGS sequence"/>
</dbReference>
<dbReference type="Proteomes" id="UP000593812">
    <property type="component" value="Chromosome"/>
</dbReference>
<name>A0A0F3LNA7_9GAMM</name>
<dbReference type="EMBL" id="JAWJYY010000001">
    <property type="protein sequence ID" value="MDV4315804.1"/>
    <property type="molecule type" value="Genomic_DNA"/>
</dbReference>
<dbReference type="STRING" id="756892.GCA_001922645_01175"/>
<reference evidence="2" key="3">
    <citation type="submission" date="2023-10" db="EMBL/GenBank/DDBJ databases">
        <authorList>
            <person name="Sykes E.M.E."/>
            <person name="Khan I.U.H."/>
            <person name="Kumar A."/>
        </authorList>
    </citation>
    <scope>NUCLEOTIDE SEQUENCE</scope>
    <source>
        <strain evidence="2">IK5</strain>
    </source>
</reference>
<feature type="transmembrane region" description="Helical" evidence="1">
    <location>
        <begin position="15"/>
        <end position="33"/>
    </location>
</feature>